<evidence type="ECO:0000256" key="4">
    <source>
        <dbReference type="ARBA" id="ARBA00022598"/>
    </source>
</evidence>
<reference evidence="7 8" key="1">
    <citation type="submission" date="2019-07" db="EMBL/GenBank/DDBJ databases">
        <title>Draft genome assembly of a fouling barnacle, Amphibalanus amphitrite (Darwin, 1854): The first reference genome for Thecostraca.</title>
        <authorList>
            <person name="Kim W."/>
        </authorList>
    </citation>
    <scope>NUCLEOTIDE SEQUENCE [LARGE SCALE GENOMIC DNA]</scope>
    <source>
        <strain evidence="7">SNU_AA5</strain>
        <tissue evidence="7">Soma without cirri and trophi</tissue>
    </source>
</reference>
<dbReference type="OrthoDB" id="1845775at2759"/>
<name>A0A6A4VBI9_AMPAM</name>
<evidence type="ECO:0000313" key="7">
    <source>
        <dbReference type="EMBL" id="KAF0287918.1"/>
    </source>
</evidence>
<keyword evidence="6" id="KW-0067">ATP-binding</keyword>
<dbReference type="InterPro" id="IPR027417">
    <property type="entry name" value="P-loop_NTPase"/>
</dbReference>
<dbReference type="Pfam" id="PF01268">
    <property type="entry name" value="FTHFS"/>
    <property type="match status" value="1"/>
</dbReference>
<dbReference type="Gene3D" id="3.40.50.300">
    <property type="entry name" value="P-loop containing nucleotide triphosphate hydrolases"/>
    <property type="match status" value="1"/>
</dbReference>
<keyword evidence="3" id="KW-0554">One-carbon metabolism</keyword>
<dbReference type="InterPro" id="IPR020628">
    <property type="entry name" value="Formate_THF_ligase_CS"/>
</dbReference>
<evidence type="ECO:0000313" key="8">
    <source>
        <dbReference type="Proteomes" id="UP000440578"/>
    </source>
</evidence>
<accession>A0A6A4VBI9</accession>
<evidence type="ECO:0000256" key="5">
    <source>
        <dbReference type="ARBA" id="ARBA00022741"/>
    </source>
</evidence>
<evidence type="ECO:0000256" key="6">
    <source>
        <dbReference type="ARBA" id="ARBA00022840"/>
    </source>
</evidence>
<protein>
    <recommendedName>
        <fullName evidence="2">formate--tetrahydrofolate ligase</fullName>
        <ecNumber evidence="2">6.3.4.3</ecNumber>
    </recommendedName>
</protein>
<dbReference type="GO" id="GO:0004329">
    <property type="term" value="F:formate-tetrahydrofolate ligase activity"/>
    <property type="evidence" value="ECO:0007669"/>
    <property type="project" value="UniProtKB-EC"/>
</dbReference>
<dbReference type="UniPathway" id="UPA00193"/>
<dbReference type="InterPro" id="IPR000559">
    <property type="entry name" value="Formate_THF_ligase"/>
</dbReference>
<dbReference type="SUPFAM" id="SSF52540">
    <property type="entry name" value="P-loop containing nucleoside triphosphate hydrolases"/>
    <property type="match status" value="1"/>
</dbReference>
<dbReference type="AlphaFoldDB" id="A0A6A4VBI9"/>
<dbReference type="GO" id="GO:0005524">
    <property type="term" value="F:ATP binding"/>
    <property type="evidence" value="ECO:0007669"/>
    <property type="project" value="UniProtKB-KW"/>
</dbReference>
<sequence length="136" mass="14023">MELGVSGAMTVLMRDAIRPTLMQTLQGTPVFVHAGPFANIAHGNSSVLADRIALKLVGQKGYVVTEAGFGADIGMEKFFNIKCRASGLTPDAAVIVATVRALKMHGGGPAVTAGTPLAPEYTQVGPWCTQEGPTGA</sequence>
<proteinExistence type="predicted"/>
<evidence type="ECO:0000256" key="1">
    <source>
        <dbReference type="ARBA" id="ARBA00004777"/>
    </source>
</evidence>
<gene>
    <name evidence="7" type="primary">MTHFD1L_0</name>
    <name evidence="7" type="ORF">FJT64_013684</name>
</gene>
<keyword evidence="8" id="KW-1185">Reference proteome</keyword>
<keyword evidence="4" id="KW-0436">Ligase</keyword>
<dbReference type="PROSITE" id="PS00722">
    <property type="entry name" value="FTHFS_2"/>
    <property type="match status" value="1"/>
</dbReference>
<keyword evidence="5" id="KW-0547">Nucleotide-binding</keyword>
<dbReference type="EMBL" id="VIIS01002158">
    <property type="protein sequence ID" value="KAF0287918.1"/>
    <property type="molecule type" value="Genomic_DNA"/>
</dbReference>
<evidence type="ECO:0000256" key="2">
    <source>
        <dbReference type="ARBA" id="ARBA00012295"/>
    </source>
</evidence>
<dbReference type="Proteomes" id="UP000440578">
    <property type="component" value="Unassembled WGS sequence"/>
</dbReference>
<comment type="caution">
    <text evidence="7">The sequence shown here is derived from an EMBL/GenBank/DDBJ whole genome shotgun (WGS) entry which is preliminary data.</text>
</comment>
<organism evidence="7 8">
    <name type="scientific">Amphibalanus amphitrite</name>
    <name type="common">Striped barnacle</name>
    <name type="synonym">Balanus amphitrite</name>
    <dbReference type="NCBI Taxonomy" id="1232801"/>
    <lineage>
        <taxon>Eukaryota</taxon>
        <taxon>Metazoa</taxon>
        <taxon>Ecdysozoa</taxon>
        <taxon>Arthropoda</taxon>
        <taxon>Crustacea</taxon>
        <taxon>Multicrustacea</taxon>
        <taxon>Cirripedia</taxon>
        <taxon>Thoracica</taxon>
        <taxon>Thoracicalcarea</taxon>
        <taxon>Balanomorpha</taxon>
        <taxon>Balanoidea</taxon>
        <taxon>Balanidae</taxon>
        <taxon>Amphibalaninae</taxon>
        <taxon>Amphibalanus</taxon>
    </lineage>
</organism>
<dbReference type="EC" id="6.3.4.3" evidence="2"/>
<dbReference type="GO" id="GO:0035999">
    <property type="term" value="P:tetrahydrofolate interconversion"/>
    <property type="evidence" value="ECO:0007669"/>
    <property type="project" value="UniProtKB-UniPathway"/>
</dbReference>
<comment type="pathway">
    <text evidence="1">One-carbon metabolism; tetrahydrofolate interconversion.</text>
</comment>
<evidence type="ECO:0000256" key="3">
    <source>
        <dbReference type="ARBA" id="ARBA00022563"/>
    </source>
</evidence>